<accession>A0AAD7EPU7</accession>
<protein>
    <submittedName>
        <fullName evidence="1">Uncharacterized protein</fullName>
    </submittedName>
</protein>
<dbReference type="EMBL" id="JARIHO010000023">
    <property type="protein sequence ID" value="KAJ7343116.1"/>
    <property type="molecule type" value="Genomic_DNA"/>
</dbReference>
<dbReference type="InterPro" id="IPR032675">
    <property type="entry name" value="LRR_dom_sf"/>
</dbReference>
<comment type="caution">
    <text evidence="1">The sequence shown here is derived from an EMBL/GenBank/DDBJ whole genome shotgun (WGS) entry which is preliminary data.</text>
</comment>
<dbReference type="Gene3D" id="3.80.10.10">
    <property type="entry name" value="Ribonuclease Inhibitor"/>
    <property type="match status" value="1"/>
</dbReference>
<evidence type="ECO:0000313" key="2">
    <source>
        <dbReference type="Proteomes" id="UP001218218"/>
    </source>
</evidence>
<sequence length="208" mass="23235">MAGPRRDILQALQDTTNSNKQYDNSIITYLDLSLDSPAPVSCSSQLELFQKDNKFASVKTLILARRLLTDDDLLHLMQLPALRTLSLNFTGISNLGIAYLVPLRKTLRQLSIAGNPRINDSAAHSLSLLSSLSFLTILGTNIGKDGLLHLARAFTKAEPPLELEIPTLWQRYYLDETVNAAEDDIVRRILGPEYITLIENHLHRLCSL</sequence>
<dbReference type="Proteomes" id="UP001218218">
    <property type="component" value="Unassembled WGS sequence"/>
</dbReference>
<dbReference type="SUPFAM" id="SSF52047">
    <property type="entry name" value="RNI-like"/>
    <property type="match status" value="1"/>
</dbReference>
<gene>
    <name evidence="1" type="ORF">DFH08DRAFT_217975</name>
</gene>
<reference evidence="1" key="1">
    <citation type="submission" date="2023-03" db="EMBL/GenBank/DDBJ databases">
        <title>Massive genome expansion in bonnet fungi (Mycena s.s.) driven by repeated elements and novel gene families across ecological guilds.</title>
        <authorList>
            <consortium name="Lawrence Berkeley National Laboratory"/>
            <person name="Harder C.B."/>
            <person name="Miyauchi S."/>
            <person name="Viragh M."/>
            <person name="Kuo A."/>
            <person name="Thoen E."/>
            <person name="Andreopoulos B."/>
            <person name="Lu D."/>
            <person name="Skrede I."/>
            <person name="Drula E."/>
            <person name="Henrissat B."/>
            <person name="Morin E."/>
            <person name="Kohler A."/>
            <person name="Barry K."/>
            <person name="LaButti K."/>
            <person name="Morin E."/>
            <person name="Salamov A."/>
            <person name="Lipzen A."/>
            <person name="Mereny Z."/>
            <person name="Hegedus B."/>
            <person name="Baldrian P."/>
            <person name="Stursova M."/>
            <person name="Weitz H."/>
            <person name="Taylor A."/>
            <person name="Grigoriev I.V."/>
            <person name="Nagy L.G."/>
            <person name="Martin F."/>
            <person name="Kauserud H."/>
        </authorList>
    </citation>
    <scope>NUCLEOTIDE SEQUENCE</scope>
    <source>
        <strain evidence="1">CBHHK002</strain>
    </source>
</reference>
<keyword evidence="2" id="KW-1185">Reference proteome</keyword>
<name>A0AAD7EPU7_9AGAR</name>
<proteinExistence type="predicted"/>
<evidence type="ECO:0000313" key="1">
    <source>
        <dbReference type="EMBL" id="KAJ7343116.1"/>
    </source>
</evidence>
<dbReference type="AlphaFoldDB" id="A0AAD7EPU7"/>
<organism evidence="1 2">
    <name type="scientific">Mycena albidolilacea</name>
    <dbReference type="NCBI Taxonomy" id="1033008"/>
    <lineage>
        <taxon>Eukaryota</taxon>
        <taxon>Fungi</taxon>
        <taxon>Dikarya</taxon>
        <taxon>Basidiomycota</taxon>
        <taxon>Agaricomycotina</taxon>
        <taxon>Agaricomycetes</taxon>
        <taxon>Agaricomycetidae</taxon>
        <taxon>Agaricales</taxon>
        <taxon>Marasmiineae</taxon>
        <taxon>Mycenaceae</taxon>
        <taxon>Mycena</taxon>
    </lineage>
</organism>